<reference evidence="1" key="1">
    <citation type="submission" date="2020-11" db="EMBL/GenBank/DDBJ databases">
        <authorList>
            <person name="Tran Van P."/>
        </authorList>
    </citation>
    <scope>NUCLEOTIDE SEQUENCE</scope>
</reference>
<organism evidence="1">
    <name type="scientific">Notodromas monacha</name>
    <dbReference type="NCBI Taxonomy" id="399045"/>
    <lineage>
        <taxon>Eukaryota</taxon>
        <taxon>Metazoa</taxon>
        <taxon>Ecdysozoa</taxon>
        <taxon>Arthropoda</taxon>
        <taxon>Crustacea</taxon>
        <taxon>Oligostraca</taxon>
        <taxon>Ostracoda</taxon>
        <taxon>Podocopa</taxon>
        <taxon>Podocopida</taxon>
        <taxon>Cypridocopina</taxon>
        <taxon>Cypridoidea</taxon>
        <taxon>Cyprididae</taxon>
        <taxon>Notodromas</taxon>
    </lineage>
</organism>
<protein>
    <submittedName>
        <fullName evidence="1">Uncharacterized protein</fullName>
    </submittedName>
</protein>
<gene>
    <name evidence="1" type="ORF">NMOB1V02_LOCUS9542</name>
</gene>
<name>A0A7R9BUN3_9CRUS</name>
<accession>A0A7R9BUN3</accession>
<evidence type="ECO:0000313" key="2">
    <source>
        <dbReference type="Proteomes" id="UP000678499"/>
    </source>
</evidence>
<evidence type="ECO:0000313" key="1">
    <source>
        <dbReference type="EMBL" id="CAD7281907.1"/>
    </source>
</evidence>
<dbReference type="AlphaFoldDB" id="A0A7R9BUN3"/>
<dbReference type="EMBL" id="CAJPEX010003277">
    <property type="protein sequence ID" value="CAG0922059.1"/>
    <property type="molecule type" value="Genomic_DNA"/>
</dbReference>
<dbReference type="Proteomes" id="UP000678499">
    <property type="component" value="Unassembled WGS sequence"/>
</dbReference>
<sequence length="243" mass="27846">MKLHCSIANLVFVLQLHEYINDVQFEIFKSEQLALELNSVLTAAIFESDLVNKGKKKVLEGMVSFHFDFSPDSIDPVLEQYSDSTHAQPDSRVFKYSKQLAAQKSDMYAEYRERTVVLAKLCEQVSDPVVKAWQKVRQVIKASVILTKQAVSDLTPDCPLYPIFKEELRKADTSYSQEEDSLEQLGQDSSIFVIIEQIDQVLDFFLNVSPYLLTEAQSMTANMELNEIIRSWRDCHMQNDACD</sequence>
<dbReference type="EMBL" id="OA885314">
    <property type="protein sequence ID" value="CAD7281907.1"/>
    <property type="molecule type" value="Genomic_DNA"/>
</dbReference>
<keyword evidence="2" id="KW-1185">Reference proteome</keyword>
<proteinExistence type="predicted"/>